<reference evidence="2" key="1">
    <citation type="journal article" date="2016" name="Genome Announc.">
        <title>Draft genome sequences of fungus Aspergillus calidoustus.</title>
        <authorList>
            <person name="Horn F."/>
            <person name="Linde J."/>
            <person name="Mattern D.J."/>
            <person name="Walther G."/>
            <person name="Guthke R."/>
            <person name="Scherlach K."/>
            <person name="Martin K."/>
            <person name="Brakhage A.A."/>
            <person name="Petzke L."/>
            <person name="Valiante V."/>
        </authorList>
    </citation>
    <scope>NUCLEOTIDE SEQUENCE [LARGE SCALE GENOMIC DNA]</scope>
    <source>
        <strain evidence="2">SF006504</strain>
    </source>
</reference>
<accession>A0A0U5FU26</accession>
<dbReference type="OrthoDB" id="2851338at2759"/>
<proteinExistence type="predicted"/>
<dbReference type="Proteomes" id="UP000054771">
    <property type="component" value="Unassembled WGS sequence"/>
</dbReference>
<protein>
    <recommendedName>
        <fullName evidence="3">EthD domain-containing protein</fullName>
    </recommendedName>
</protein>
<evidence type="ECO:0008006" key="3">
    <source>
        <dbReference type="Google" id="ProtNLM"/>
    </source>
</evidence>
<dbReference type="AlphaFoldDB" id="A0A0U5FU26"/>
<dbReference type="STRING" id="454130.A0A0U5FU26"/>
<dbReference type="EMBL" id="CDMC01000003">
    <property type="protein sequence ID" value="CEL03024.1"/>
    <property type="molecule type" value="Genomic_DNA"/>
</dbReference>
<name>A0A0U5FU26_ASPCI</name>
<sequence length="241" mass="27086">MPSYLFLYIHPHPDHRDTFAQWRCSLLPTDLLLDIEHTYTIYLDATTPPTAPAPTPSQATKYTHLNIYRFPTPSAIHSPQLRAYLHTLSTDTTRIISLHWTTYTSVTDTKPPSQSPPVVVMVGMTIHIEDASAREVLDHWYADEHIPALSRVQGWMGSARLELVESSERHEKGEGGGDTSRTEPAPYLAIHEWDETNGLGGEAWKAAIRTPLTARIEALQVKPMQRSVWKSTDLGNRGLDV</sequence>
<organism evidence="1 2">
    <name type="scientific">Aspergillus calidoustus</name>
    <dbReference type="NCBI Taxonomy" id="454130"/>
    <lineage>
        <taxon>Eukaryota</taxon>
        <taxon>Fungi</taxon>
        <taxon>Dikarya</taxon>
        <taxon>Ascomycota</taxon>
        <taxon>Pezizomycotina</taxon>
        <taxon>Eurotiomycetes</taxon>
        <taxon>Eurotiomycetidae</taxon>
        <taxon>Eurotiales</taxon>
        <taxon>Aspergillaceae</taxon>
        <taxon>Aspergillus</taxon>
        <taxon>Aspergillus subgen. Nidulantes</taxon>
    </lineage>
</organism>
<dbReference type="OMA" id="WADNEHV"/>
<keyword evidence="2" id="KW-1185">Reference proteome</keyword>
<gene>
    <name evidence="1" type="ORF">ASPCAL04183</name>
</gene>
<evidence type="ECO:0000313" key="2">
    <source>
        <dbReference type="Proteomes" id="UP000054771"/>
    </source>
</evidence>
<evidence type="ECO:0000313" key="1">
    <source>
        <dbReference type="EMBL" id="CEL03024.1"/>
    </source>
</evidence>